<evidence type="ECO:0000256" key="3">
    <source>
        <dbReference type="ARBA" id="ARBA00008785"/>
    </source>
</evidence>
<evidence type="ECO:0000313" key="11">
    <source>
        <dbReference type="EMBL" id="KAJ9615405.1"/>
    </source>
</evidence>
<dbReference type="GO" id="GO:0004471">
    <property type="term" value="F:malate dehydrogenase (decarboxylating) (NAD+) activity"/>
    <property type="evidence" value="ECO:0007669"/>
    <property type="project" value="TreeGrafter"/>
</dbReference>
<dbReference type="InterPro" id="IPR001891">
    <property type="entry name" value="Malic_OxRdtase"/>
</dbReference>
<dbReference type="PRINTS" id="PR00072">
    <property type="entry name" value="MALOXRDTASE"/>
</dbReference>
<dbReference type="GO" id="GO:0005739">
    <property type="term" value="C:mitochondrion"/>
    <property type="evidence" value="ECO:0007669"/>
    <property type="project" value="TreeGrafter"/>
</dbReference>
<dbReference type="Gene3D" id="1.20.140.30">
    <property type="entry name" value="MOB kinase activator"/>
    <property type="match status" value="1"/>
</dbReference>
<reference evidence="11" key="1">
    <citation type="submission" date="2022-10" db="EMBL/GenBank/DDBJ databases">
        <title>Culturing micro-colonial fungi from biological soil crusts in the Mojave desert and describing Neophaeococcomyces mojavensis, and introducing the new genera and species Taxawa tesnikishii.</title>
        <authorList>
            <person name="Kurbessoian T."/>
            <person name="Stajich J.E."/>
        </authorList>
    </citation>
    <scope>NUCLEOTIDE SEQUENCE</scope>
    <source>
        <strain evidence="11">TK_41</strain>
    </source>
</reference>
<dbReference type="PROSITE" id="PS00331">
    <property type="entry name" value="MALIC_ENZYMES"/>
    <property type="match status" value="1"/>
</dbReference>
<feature type="compositionally biased region" description="Polar residues" evidence="8">
    <location>
        <begin position="16"/>
        <end position="30"/>
    </location>
</feature>
<dbReference type="SMART" id="SM01274">
    <property type="entry name" value="malic"/>
    <property type="match status" value="1"/>
</dbReference>
<comment type="similarity">
    <text evidence="3 7">Belongs to the malic enzymes family.</text>
</comment>
<evidence type="ECO:0000256" key="6">
    <source>
        <dbReference type="PIRSR" id="PIRSR605301-1"/>
    </source>
</evidence>
<dbReference type="Gene3D" id="3.40.50.720">
    <property type="entry name" value="NAD(P)-binding Rossmann-like Domain"/>
    <property type="match status" value="1"/>
</dbReference>
<feature type="binding site" evidence="6">
    <location>
        <position position="796"/>
    </location>
    <ligand>
        <name>Zn(2+)</name>
        <dbReference type="ChEBI" id="CHEBI:29105"/>
    </ligand>
</feature>
<dbReference type="Pfam" id="PF03637">
    <property type="entry name" value="Mob1_phocein"/>
    <property type="match status" value="1"/>
</dbReference>
<dbReference type="Proteomes" id="UP001172673">
    <property type="component" value="Unassembled WGS sequence"/>
</dbReference>
<evidence type="ECO:0000256" key="5">
    <source>
        <dbReference type="ARBA" id="ARBA00023002"/>
    </source>
</evidence>
<evidence type="ECO:0000256" key="1">
    <source>
        <dbReference type="ARBA" id="ARBA00001936"/>
    </source>
</evidence>
<organism evidence="11 12">
    <name type="scientific">Cladophialophora chaetospira</name>
    <dbReference type="NCBI Taxonomy" id="386627"/>
    <lineage>
        <taxon>Eukaryota</taxon>
        <taxon>Fungi</taxon>
        <taxon>Dikarya</taxon>
        <taxon>Ascomycota</taxon>
        <taxon>Pezizomycotina</taxon>
        <taxon>Eurotiomycetes</taxon>
        <taxon>Chaetothyriomycetidae</taxon>
        <taxon>Chaetothyriales</taxon>
        <taxon>Herpotrichiellaceae</taxon>
        <taxon>Cladophialophora</taxon>
    </lineage>
</organism>
<evidence type="ECO:0000259" key="10">
    <source>
        <dbReference type="SMART" id="SM01274"/>
    </source>
</evidence>
<keyword evidence="5 7" id="KW-0560">Oxidoreductase</keyword>
<comment type="cofactor">
    <cofactor evidence="2">
        <name>Mg(2+)</name>
        <dbReference type="ChEBI" id="CHEBI:18420"/>
    </cofactor>
</comment>
<dbReference type="EMBL" id="JAPDRK010000002">
    <property type="protein sequence ID" value="KAJ9615405.1"/>
    <property type="molecule type" value="Genomic_DNA"/>
</dbReference>
<dbReference type="FunFam" id="3.40.50.10380:FF:000007">
    <property type="entry name" value="Malic enzyme"/>
    <property type="match status" value="1"/>
</dbReference>
<dbReference type="Pfam" id="PF03949">
    <property type="entry name" value="Malic_M"/>
    <property type="match status" value="1"/>
</dbReference>
<dbReference type="GO" id="GO:0006108">
    <property type="term" value="P:malate metabolic process"/>
    <property type="evidence" value="ECO:0007669"/>
    <property type="project" value="TreeGrafter"/>
</dbReference>
<dbReference type="InterPro" id="IPR036703">
    <property type="entry name" value="MOB_kinase_act_sf"/>
</dbReference>
<dbReference type="SUPFAM" id="SSF51735">
    <property type="entry name" value="NAD(P)-binding Rossmann-fold domains"/>
    <property type="match status" value="1"/>
</dbReference>
<dbReference type="InterPro" id="IPR012301">
    <property type="entry name" value="Malic_N_dom"/>
</dbReference>
<gene>
    <name evidence="11" type="ORF">H2200_001480</name>
</gene>
<keyword evidence="6" id="KW-0862">Zinc</keyword>
<dbReference type="SUPFAM" id="SSF101152">
    <property type="entry name" value="Mob1/phocein"/>
    <property type="match status" value="1"/>
</dbReference>
<feature type="domain" description="Malic enzyme NAD-binding" evidence="9">
    <location>
        <begin position="292"/>
        <end position="547"/>
    </location>
</feature>
<dbReference type="FunFam" id="3.40.50.720:FF:000182">
    <property type="entry name" value="NAD-dependent malic enzyme"/>
    <property type="match status" value="1"/>
</dbReference>
<dbReference type="SMART" id="SM00919">
    <property type="entry name" value="Malic_M"/>
    <property type="match status" value="1"/>
</dbReference>
<sequence length="931" mass="104304">MSTTASLDAPLAQSVGNLPSITAHQPQTTPHSHRTKHTAAVAHVPSRAAHYDTSLSIPVRKYLHTYGLTPPRAESYEVQKKRCLAQLALKPTDLERFLYLSTIRYNNVHLFYRLLTDHFTELTPLVYTPTVGEACQKWSQIYQQAEGMYLSFEDRGHLSAIIQNWPQSNVEITVITDGSRILGLGDLGVGGMGIPIGKLALYTGCAGIRPEGTLPLTVDLGTGNKTLQEDPLYMGSRRGKVTAEEEQEFLDELMAALKERWPDIVIQFEDWKNPFPSLERYRHDYAMFNDDIQGTGAVIMGGIVGAVKQSGIAARDHRAVFLGSGSAGVGVAKQIVDYFMQEGLTEKEAKDCFWLVDSKGLVTQDRGDKLAEHKIYFSRTDNQGQQFKTLDEVIDYVKPTIIMGLSTIGGAFTPEILQKMAKWNDRPIIFPLSNPSSKSECTFEEAIVSTDGRALFASGSPFHPVSYKGKIYHGGQGNNMYVFPGIGLGTILSKAVSVTPAMIYASGEALPTMITEEEKERALLYPEITRIRDVSARVALYVIRAAQKDNVDRLHHLRDMKDDQLEAWIKDKMYDPHKETQELEDEVRELVQDIMTSPKLRHYASQKFSNYDDCLPFRDENTISPMASLLTTMYEFLNSSPTPQPLSPHLTLKQSSSCVTLNSYTVLDPETVKDKDKDPKHAPSTPPRSVAFLRLCHHGSNCPSPKNARIDKSPSLSSNARTRGQFKPQRANKGTSSYQLRQFAEATLGSGSLRKAVKLPEGEDLNEWLAVNVVDFYNQINLLYGSITEFCSPQSCPEMKATDEFEYLWQDAASGYAKPTKMPAPEYIEHLMTWVQSNIDNEATFPSRIGVPFPKHFPSTVRQLFKRLYRVYAHIYCHHYQVIVHLGLEPHLNTSFKHFVLFVDEHGLEKGGGKDYWGPLGDLVESMLKSD</sequence>
<dbReference type="CDD" id="cd05312">
    <property type="entry name" value="NAD_bind_1_malic_enz"/>
    <property type="match status" value="1"/>
</dbReference>
<evidence type="ECO:0000256" key="4">
    <source>
        <dbReference type="ARBA" id="ARBA00022723"/>
    </source>
</evidence>
<proteinExistence type="inferred from homology"/>
<comment type="cofactor">
    <cofactor evidence="1">
        <name>Mn(2+)</name>
        <dbReference type="ChEBI" id="CHEBI:29035"/>
    </cofactor>
</comment>
<dbReference type="InterPro" id="IPR005301">
    <property type="entry name" value="MOB_kinase_act_fam"/>
</dbReference>
<comment type="caution">
    <text evidence="11">The sequence shown here is derived from an EMBL/GenBank/DDBJ whole genome shotgun (WGS) entry which is preliminary data.</text>
</comment>
<dbReference type="AlphaFoldDB" id="A0AA38XL88"/>
<dbReference type="GO" id="GO:0046872">
    <property type="term" value="F:metal ion binding"/>
    <property type="evidence" value="ECO:0007669"/>
    <property type="project" value="UniProtKB-KW"/>
</dbReference>
<dbReference type="Gene3D" id="3.40.50.10380">
    <property type="entry name" value="Malic enzyme, N-terminal domain"/>
    <property type="match status" value="1"/>
</dbReference>
<evidence type="ECO:0000313" key="12">
    <source>
        <dbReference type="Proteomes" id="UP001172673"/>
    </source>
</evidence>
<evidence type="ECO:0000256" key="7">
    <source>
        <dbReference type="RuleBase" id="RU003426"/>
    </source>
</evidence>
<feature type="binding site" evidence="6">
    <location>
        <position position="791"/>
    </location>
    <ligand>
        <name>Zn(2+)</name>
        <dbReference type="ChEBI" id="CHEBI:29105"/>
    </ligand>
</feature>
<dbReference type="InterPro" id="IPR046346">
    <property type="entry name" value="Aminoacid_DH-like_N_sf"/>
</dbReference>
<dbReference type="Pfam" id="PF00390">
    <property type="entry name" value="malic"/>
    <property type="match status" value="1"/>
</dbReference>
<feature type="binding site" evidence="6">
    <location>
        <position position="879"/>
    </location>
    <ligand>
        <name>Zn(2+)</name>
        <dbReference type="ChEBI" id="CHEBI:29105"/>
    </ligand>
</feature>
<dbReference type="SMART" id="SM01388">
    <property type="entry name" value="Mob1_phocein"/>
    <property type="match status" value="1"/>
</dbReference>
<dbReference type="PANTHER" id="PTHR23406">
    <property type="entry name" value="MALIC ENZYME-RELATED"/>
    <property type="match status" value="1"/>
</dbReference>
<dbReference type="NCBIfam" id="NF010052">
    <property type="entry name" value="PRK13529.1"/>
    <property type="match status" value="1"/>
</dbReference>
<protein>
    <recommendedName>
        <fullName evidence="7">Malic enzyme</fullName>
    </recommendedName>
</protein>
<keyword evidence="12" id="KW-1185">Reference proteome</keyword>
<keyword evidence="4 6" id="KW-0479">Metal-binding</keyword>
<dbReference type="SUPFAM" id="SSF53223">
    <property type="entry name" value="Aminoacid dehydrogenase-like, N-terminal domain"/>
    <property type="match status" value="1"/>
</dbReference>
<dbReference type="InterPro" id="IPR012302">
    <property type="entry name" value="Malic_NAD-bd"/>
</dbReference>
<feature type="region of interest" description="Disordered" evidence="8">
    <location>
        <begin position="703"/>
        <end position="737"/>
    </location>
</feature>
<evidence type="ECO:0000256" key="2">
    <source>
        <dbReference type="ARBA" id="ARBA00001946"/>
    </source>
</evidence>
<dbReference type="GO" id="GO:0051287">
    <property type="term" value="F:NAD binding"/>
    <property type="evidence" value="ECO:0007669"/>
    <property type="project" value="InterPro"/>
</dbReference>
<feature type="binding site" evidence="6">
    <location>
        <position position="874"/>
    </location>
    <ligand>
        <name>Zn(2+)</name>
        <dbReference type="ChEBI" id="CHEBI:29105"/>
    </ligand>
</feature>
<feature type="domain" description="Malic enzyme N-terminal" evidence="10">
    <location>
        <begin position="104"/>
        <end position="282"/>
    </location>
</feature>
<feature type="region of interest" description="Disordered" evidence="8">
    <location>
        <begin position="16"/>
        <end position="36"/>
    </location>
</feature>
<evidence type="ECO:0000259" key="9">
    <source>
        <dbReference type="SMART" id="SM00919"/>
    </source>
</evidence>
<dbReference type="InterPro" id="IPR015884">
    <property type="entry name" value="Malic_enzyme_CS"/>
</dbReference>
<dbReference type="InterPro" id="IPR036291">
    <property type="entry name" value="NAD(P)-bd_dom_sf"/>
</dbReference>
<dbReference type="PANTHER" id="PTHR23406:SF32">
    <property type="entry name" value="NADP-DEPENDENT MALIC ENZYME"/>
    <property type="match status" value="1"/>
</dbReference>
<accession>A0AA38XL88</accession>
<name>A0AA38XL88_9EURO</name>
<dbReference type="InterPro" id="IPR037062">
    <property type="entry name" value="Malic_N_dom_sf"/>
</dbReference>
<evidence type="ECO:0000256" key="8">
    <source>
        <dbReference type="SAM" id="MobiDB-lite"/>
    </source>
</evidence>